<sequence>MDAEIEEDLKVEDIDDACTVFEINYMTNIAPQRHNSLNGSGGPWYKVETLVREQAKDGEEFHVLAGTTFGDAPIKMIGNPNDNRPDTIGVPHMFWKVIISDGHAFGFLFEHDGQLHPNDLGCPLREPEVRNCLAPLTEIETLAGIDLFSDLEATGTEIPIDVGAVLAQSNGLFGE</sequence>
<evidence type="ECO:0000256" key="2">
    <source>
        <dbReference type="PIRSR" id="PIRSR640255-2"/>
    </source>
</evidence>
<dbReference type="Proteomes" id="UP001190700">
    <property type="component" value="Unassembled WGS sequence"/>
</dbReference>
<keyword evidence="2" id="KW-0479">Metal-binding</keyword>
<protein>
    <recommendedName>
        <fullName evidence="3">DNA/RNA non-specific endonuclease/pyrophosphatase/phosphodiesterase domain-containing protein</fullName>
    </recommendedName>
</protein>
<feature type="domain" description="DNA/RNA non-specific endonuclease/pyrophosphatase/phosphodiesterase" evidence="3">
    <location>
        <begin position="24"/>
        <end position="152"/>
    </location>
</feature>
<reference evidence="4 5" key="1">
    <citation type="journal article" date="2015" name="Genome Biol. Evol.">
        <title>Comparative Genomics of a Bacterivorous Green Alga Reveals Evolutionary Causalities and Consequences of Phago-Mixotrophic Mode of Nutrition.</title>
        <authorList>
            <person name="Burns J.A."/>
            <person name="Paasch A."/>
            <person name="Narechania A."/>
            <person name="Kim E."/>
        </authorList>
    </citation>
    <scope>NUCLEOTIDE SEQUENCE [LARGE SCALE GENOMIC DNA]</scope>
    <source>
        <strain evidence="4 5">PLY_AMNH</strain>
    </source>
</reference>
<dbReference type="GO" id="GO:0004519">
    <property type="term" value="F:endonuclease activity"/>
    <property type="evidence" value="ECO:0007669"/>
    <property type="project" value="TreeGrafter"/>
</dbReference>
<dbReference type="GO" id="GO:0016787">
    <property type="term" value="F:hydrolase activity"/>
    <property type="evidence" value="ECO:0007669"/>
    <property type="project" value="InterPro"/>
</dbReference>
<evidence type="ECO:0000259" key="3">
    <source>
        <dbReference type="Pfam" id="PF01223"/>
    </source>
</evidence>
<dbReference type="PANTHER" id="PTHR13966:SF5">
    <property type="entry name" value="ENDONUCLEASE G, MITOCHONDRIAL"/>
    <property type="match status" value="1"/>
</dbReference>
<dbReference type="Pfam" id="PF01223">
    <property type="entry name" value="Endonuclease_NS"/>
    <property type="match status" value="1"/>
</dbReference>
<organism evidence="4 5">
    <name type="scientific">Cymbomonas tetramitiformis</name>
    <dbReference type="NCBI Taxonomy" id="36881"/>
    <lineage>
        <taxon>Eukaryota</taxon>
        <taxon>Viridiplantae</taxon>
        <taxon>Chlorophyta</taxon>
        <taxon>Pyramimonadophyceae</taxon>
        <taxon>Pyramimonadales</taxon>
        <taxon>Pyramimonadaceae</taxon>
        <taxon>Cymbomonas</taxon>
    </lineage>
</organism>
<gene>
    <name evidence="4" type="ORF">CYMTET_5843</name>
</gene>
<dbReference type="GO" id="GO:0003676">
    <property type="term" value="F:nucleic acid binding"/>
    <property type="evidence" value="ECO:0007669"/>
    <property type="project" value="InterPro"/>
</dbReference>
<evidence type="ECO:0000313" key="5">
    <source>
        <dbReference type="Proteomes" id="UP001190700"/>
    </source>
</evidence>
<evidence type="ECO:0000313" key="4">
    <source>
        <dbReference type="EMBL" id="KAK3286617.1"/>
    </source>
</evidence>
<dbReference type="Gene3D" id="3.40.570.10">
    <property type="entry name" value="Extracellular Endonuclease, subunit A"/>
    <property type="match status" value="1"/>
</dbReference>
<evidence type="ECO:0000256" key="1">
    <source>
        <dbReference type="ARBA" id="ARBA00010052"/>
    </source>
</evidence>
<dbReference type="InterPro" id="IPR040255">
    <property type="entry name" value="Non-specific_endonuclease"/>
</dbReference>
<comment type="similarity">
    <text evidence="1">Belongs to the DNA/RNA non-specific endonuclease family.</text>
</comment>
<dbReference type="GO" id="GO:0046872">
    <property type="term" value="F:metal ion binding"/>
    <property type="evidence" value="ECO:0007669"/>
    <property type="project" value="UniProtKB-KW"/>
</dbReference>
<accession>A0AAE0GYL7</accession>
<name>A0AAE0GYL7_9CHLO</name>
<dbReference type="InterPro" id="IPR044929">
    <property type="entry name" value="DNA/RNA_non-sp_Endonuclease_sf"/>
</dbReference>
<dbReference type="InterPro" id="IPR001604">
    <property type="entry name" value="Endo_G_ENPP1-like_dom"/>
</dbReference>
<dbReference type="EMBL" id="LGRX02001216">
    <property type="protein sequence ID" value="KAK3286617.1"/>
    <property type="molecule type" value="Genomic_DNA"/>
</dbReference>
<comment type="caution">
    <text evidence="4">The sequence shown here is derived from an EMBL/GenBank/DDBJ whole genome shotgun (WGS) entry which is preliminary data.</text>
</comment>
<feature type="binding site" evidence="2">
    <location>
        <position position="38"/>
    </location>
    <ligand>
        <name>Mg(2+)</name>
        <dbReference type="ChEBI" id="CHEBI:18420"/>
        <note>catalytic</note>
    </ligand>
</feature>
<proteinExistence type="inferred from homology"/>
<keyword evidence="5" id="KW-1185">Reference proteome</keyword>
<dbReference type="SUPFAM" id="SSF54060">
    <property type="entry name" value="His-Me finger endonucleases"/>
    <property type="match status" value="1"/>
</dbReference>
<dbReference type="InterPro" id="IPR044925">
    <property type="entry name" value="His-Me_finger_sf"/>
</dbReference>
<dbReference type="AlphaFoldDB" id="A0AAE0GYL7"/>
<dbReference type="PANTHER" id="PTHR13966">
    <property type="entry name" value="ENDONUCLEASE RELATED"/>
    <property type="match status" value="1"/>
</dbReference>